<dbReference type="UniPathway" id="UPA00219"/>
<dbReference type="InterPro" id="IPR036565">
    <property type="entry name" value="Mur-like_cat_sf"/>
</dbReference>
<evidence type="ECO:0000256" key="13">
    <source>
        <dbReference type="ARBA" id="ARBA00022984"/>
    </source>
</evidence>
<dbReference type="HAMAP" id="MF_02019">
    <property type="entry name" value="MurF"/>
    <property type="match status" value="1"/>
</dbReference>
<dbReference type="PRINTS" id="PR00085">
    <property type="entry name" value="THFDHDRGNASE"/>
</dbReference>
<evidence type="ECO:0000256" key="8">
    <source>
        <dbReference type="ARBA" id="ARBA00022755"/>
    </source>
</evidence>
<dbReference type="NCBIfam" id="NF008058">
    <property type="entry name" value="PRK10792.1"/>
    <property type="match status" value="1"/>
</dbReference>
<keyword evidence="12 21" id="KW-0133">Cell shape</keyword>
<keyword evidence="14 20" id="KW-0560">Oxidoreductase</keyword>
<evidence type="ECO:0000256" key="9">
    <source>
        <dbReference type="ARBA" id="ARBA00022801"/>
    </source>
</evidence>
<dbReference type="GO" id="GO:0051301">
    <property type="term" value="P:cell division"/>
    <property type="evidence" value="ECO:0007669"/>
    <property type="project" value="UniProtKB-KW"/>
</dbReference>
<evidence type="ECO:0000256" key="14">
    <source>
        <dbReference type="ARBA" id="ARBA00023002"/>
    </source>
</evidence>
<evidence type="ECO:0000256" key="4">
    <source>
        <dbReference type="ARBA" id="ARBA00022598"/>
    </source>
</evidence>
<keyword evidence="13 21" id="KW-0573">Peptidoglycan synthesis</keyword>
<dbReference type="NCBIfam" id="TIGR01143">
    <property type="entry name" value="murF"/>
    <property type="match status" value="1"/>
</dbReference>
<dbReference type="GO" id="GO:0000105">
    <property type="term" value="P:L-histidine biosynthetic process"/>
    <property type="evidence" value="ECO:0007669"/>
    <property type="project" value="UniProtKB-KW"/>
</dbReference>
<evidence type="ECO:0000256" key="7">
    <source>
        <dbReference type="ARBA" id="ARBA00022741"/>
    </source>
</evidence>
<keyword evidence="18 21" id="KW-0131">Cell cycle</keyword>
<comment type="pathway">
    <text evidence="21 22">Cell wall biogenesis; peptidoglycan biosynthesis.</text>
</comment>
<dbReference type="Pfam" id="PF08245">
    <property type="entry name" value="Mur_ligase_M"/>
    <property type="match status" value="1"/>
</dbReference>
<dbReference type="InterPro" id="IPR036615">
    <property type="entry name" value="Mur_ligase_C_dom_sf"/>
</dbReference>
<comment type="caution">
    <text evidence="28">The sequence shown here is derived from an EMBL/GenBank/DDBJ whole genome shotgun (WGS) entry which is preliminary data.</text>
</comment>
<dbReference type="GO" id="GO:0005737">
    <property type="term" value="C:cytoplasm"/>
    <property type="evidence" value="ECO:0007669"/>
    <property type="project" value="UniProtKB-SubCell"/>
</dbReference>
<dbReference type="Proteomes" id="UP000292927">
    <property type="component" value="Unassembled WGS sequence"/>
</dbReference>
<feature type="domain" description="Tetrahydrofolate dehydrogenase/cyclohydrolase catalytic" evidence="23">
    <location>
        <begin position="461"/>
        <end position="575"/>
    </location>
</feature>
<comment type="catalytic activity">
    <reaction evidence="20">
        <text>(6R)-5,10-methylene-5,6,7,8-tetrahydrofolate + NADP(+) = (6R)-5,10-methenyltetrahydrofolate + NADPH</text>
        <dbReference type="Rhea" id="RHEA:22812"/>
        <dbReference type="ChEBI" id="CHEBI:15636"/>
        <dbReference type="ChEBI" id="CHEBI:57455"/>
        <dbReference type="ChEBI" id="CHEBI:57783"/>
        <dbReference type="ChEBI" id="CHEBI:58349"/>
        <dbReference type="EC" id="1.5.1.5"/>
    </reaction>
</comment>
<reference evidence="28 29" key="1">
    <citation type="submission" date="2019-02" db="EMBL/GenBank/DDBJ databases">
        <title>Genomic Encyclopedia of Type Strains, Phase IV (KMG-IV): sequencing the most valuable type-strain genomes for metagenomic binning, comparative biology and taxonomic classification.</title>
        <authorList>
            <person name="Goeker M."/>
        </authorList>
    </citation>
    <scope>NUCLEOTIDE SEQUENCE [LARGE SCALE GENOMIC DNA]</scope>
    <source>
        <strain evidence="28 29">DSM 29486</strain>
    </source>
</reference>
<comment type="pathway">
    <text evidence="20">One-carbon metabolism; tetrahydrofolate interconversion.</text>
</comment>
<dbReference type="InterPro" id="IPR020867">
    <property type="entry name" value="THF_DH/CycHdrlase_CS"/>
</dbReference>
<dbReference type="InterPro" id="IPR036291">
    <property type="entry name" value="NAD(P)-bd_dom_sf"/>
</dbReference>
<dbReference type="InterPro" id="IPR000713">
    <property type="entry name" value="Mur_ligase_N"/>
</dbReference>
<evidence type="ECO:0000259" key="25">
    <source>
        <dbReference type="Pfam" id="PF02875"/>
    </source>
</evidence>
<comment type="similarity">
    <text evidence="20">Belongs to the tetrahydrofolate dehydrogenase/cyclohydrolase family.</text>
</comment>
<keyword evidence="10 21" id="KW-0067">ATP-binding</keyword>
<evidence type="ECO:0000256" key="21">
    <source>
        <dbReference type="HAMAP-Rule" id="MF_02019"/>
    </source>
</evidence>
<keyword evidence="9 20" id="KW-0378">Hydrolase</keyword>
<dbReference type="EC" id="1.5.1.5" evidence="20"/>
<protein>
    <recommendedName>
        <fullName evidence="20">Bifunctional protein FolD</fullName>
    </recommendedName>
    <domain>
        <recommendedName>
            <fullName evidence="20">Methylenetetrahydrofolate dehydrogenase</fullName>
            <ecNumber evidence="20">1.5.1.5</ecNumber>
        </recommendedName>
    </domain>
    <domain>
        <recommendedName>
            <fullName evidence="20">Methenyltetrahydrofolate cyclohydrolase</fullName>
            <ecNumber evidence="20">3.5.4.9</ecNumber>
        </recommendedName>
    </domain>
</protein>
<organism evidence="28 29">
    <name type="scientific">Cuneatibacter caecimuris</name>
    <dbReference type="NCBI Taxonomy" id="1796618"/>
    <lineage>
        <taxon>Bacteria</taxon>
        <taxon>Bacillati</taxon>
        <taxon>Bacillota</taxon>
        <taxon>Clostridia</taxon>
        <taxon>Lachnospirales</taxon>
        <taxon>Lachnospiraceae</taxon>
        <taxon>Cuneatibacter</taxon>
    </lineage>
</organism>
<dbReference type="GO" id="GO:0009086">
    <property type="term" value="P:methionine biosynthetic process"/>
    <property type="evidence" value="ECO:0007669"/>
    <property type="project" value="UniProtKB-KW"/>
</dbReference>
<dbReference type="Gene3D" id="3.40.1190.10">
    <property type="entry name" value="Mur-like, catalytic domain"/>
    <property type="match status" value="1"/>
</dbReference>
<dbReference type="SUPFAM" id="SSF53244">
    <property type="entry name" value="MurD-like peptide ligases, peptide-binding domain"/>
    <property type="match status" value="1"/>
</dbReference>
<keyword evidence="17 20" id="KW-0511">Multifunctional enzyme</keyword>
<dbReference type="InterPro" id="IPR013221">
    <property type="entry name" value="Mur_ligase_cen"/>
</dbReference>
<dbReference type="GO" id="GO:0071555">
    <property type="term" value="P:cell wall organization"/>
    <property type="evidence" value="ECO:0007669"/>
    <property type="project" value="UniProtKB-KW"/>
</dbReference>
<keyword evidence="3 20" id="KW-0554">One-carbon metabolism</keyword>
<evidence type="ECO:0000259" key="27">
    <source>
        <dbReference type="Pfam" id="PF08245"/>
    </source>
</evidence>
<gene>
    <name evidence="20" type="primary">folD</name>
    <name evidence="21" type="synonym">murF</name>
    <name evidence="28" type="ORF">EV209_1491</name>
</gene>
<keyword evidence="6 21" id="KW-0132">Cell division</keyword>
<keyword evidence="8 20" id="KW-0658">Purine biosynthesis</keyword>
<evidence type="ECO:0000259" key="23">
    <source>
        <dbReference type="Pfam" id="PF00763"/>
    </source>
</evidence>
<evidence type="ECO:0000256" key="20">
    <source>
        <dbReference type="HAMAP-Rule" id="MF_01576"/>
    </source>
</evidence>
<keyword evidence="5 20" id="KW-0028">Amino-acid biosynthesis</keyword>
<dbReference type="Pfam" id="PF01225">
    <property type="entry name" value="Mur_ligase"/>
    <property type="match status" value="1"/>
</dbReference>
<dbReference type="InterPro" id="IPR005863">
    <property type="entry name" value="UDP-N-AcMur_synth"/>
</dbReference>
<evidence type="ECO:0000256" key="12">
    <source>
        <dbReference type="ARBA" id="ARBA00022960"/>
    </source>
</evidence>
<comment type="caution">
    <text evidence="20">Lacks conserved residue(s) required for the propagation of feature annotation.</text>
</comment>
<dbReference type="CDD" id="cd01080">
    <property type="entry name" value="NAD_bind_m-THF_DH_Cyclohyd"/>
    <property type="match status" value="1"/>
</dbReference>
<evidence type="ECO:0000256" key="10">
    <source>
        <dbReference type="ARBA" id="ARBA00022840"/>
    </source>
</evidence>
<comment type="function">
    <text evidence="21 22">Involved in cell wall formation. Catalyzes the final step in the synthesis of UDP-N-acetylmuramoyl-pentapeptide, the precursor of murein.</text>
</comment>
<evidence type="ECO:0000256" key="2">
    <source>
        <dbReference type="ARBA" id="ARBA00022490"/>
    </source>
</evidence>
<keyword evidence="29" id="KW-1185">Reference proteome</keyword>
<evidence type="ECO:0000313" key="29">
    <source>
        <dbReference type="Proteomes" id="UP000292927"/>
    </source>
</evidence>
<dbReference type="GO" id="GO:0006164">
    <property type="term" value="P:purine nucleotide biosynthetic process"/>
    <property type="evidence" value="ECO:0007669"/>
    <property type="project" value="UniProtKB-KW"/>
</dbReference>
<comment type="similarity">
    <text evidence="21">Belongs to the MurCDEF family. MurF subfamily.</text>
</comment>
<dbReference type="InterPro" id="IPR051046">
    <property type="entry name" value="MurCDEF_CellWall_CoF430Synth"/>
</dbReference>
<evidence type="ECO:0000256" key="22">
    <source>
        <dbReference type="RuleBase" id="RU004136"/>
    </source>
</evidence>
<feature type="domain" description="Mur ligase N-terminal catalytic" evidence="24">
    <location>
        <begin position="29"/>
        <end position="95"/>
    </location>
</feature>
<dbReference type="PANTHER" id="PTHR43024">
    <property type="entry name" value="UDP-N-ACETYLMURAMOYL-TRIPEPTIDE--D-ALANYL-D-ALANINE LIGASE"/>
    <property type="match status" value="1"/>
</dbReference>
<dbReference type="FunFam" id="3.40.50.10860:FF:000005">
    <property type="entry name" value="C-1-tetrahydrofolate synthase, cytoplasmic, putative"/>
    <property type="match status" value="1"/>
</dbReference>
<dbReference type="InterPro" id="IPR000672">
    <property type="entry name" value="THF_DH/CycHdrlase"/>
</dbReference>
<dbReference type="GO" id="GO:0005524">
    <property type="term" value="F:ATP binding"/>
    <property type="evidence" value="ECO:0007669"/>
    <property type="project" value="UniProtKB-UniRule"/>
</dbReference>
<evidence type="ECO:0000256" key="5">
    <source>
        <dbReference type="ARBA" id="ARBA00022605"/>
    </source>
</evidence>
<dbReference type="Gene3D" id="3.40.1390.10">
    <property type="entry name" value="MurE/MurF, N-terminal domain"/>
    <property type="match status" value="1"/>
</dbReference>
<dbReference type="EC" id="3.5.4.9" evidence="20"/>
<keyword evidence="2 21" id="KW-0963">Cytoplasm</keyword>
<keyword evidence="7 21" id="KW-0547">Nucleotide-binding</keyword>
<comment type="catalytic activity">
    <reaction evidence="21 22">
        <text>D-alanyl-D-alanine + UDP-N-acetyl-alpha-D-muramoyl-L-alanyl-gamma-D-glutamyl-meso-2,6-diaminopimelate + ATP = UDP-N-acetyl-alpha-D-muramoyl-L-alanyl-gamma-D-glutamyl-meso-2,6-diaminopimeloyl-D-alanyl-D-alanine + ADP + phosphate + H(+)</text>
        <dbReference type="Rhea" id="RHEA:28374"/>
        <dbReference type="ChEBI" id="CHEBI:15378"/>
        <dbReference type="ChEBI" id="CHEBI:30616"/>
        <dbReference type="ChEBI" id="CHEBI:43474"/>
        <dbReference type="ChEBI" id="CHEBI:57822"/>
        <dbReference type="ChEBI" id="CHEBI:61386"/>
        <dbReference type="ChEBI" id="CHEBI:83905"/>
        <dbReference type="ChEBI" id="CHEBI:456216"/>
        <dbReference type="EC" id="6.3.2.10"/>
    </reaction>
</comment>
<evidence type="ECO:0000256" key="6">
    <source>
        <dbReference type="ARBA" id="ARBA00022618"/>
    </source>
</evidence>
<evidence type="ECO:0000259" key="24">
    <source>
        <dbReference type="Pfam" id="PF01225"/>
    </source>
</evidence>
<dbReference type="PROSITE" id="PS00767">
    <property type="entry name" value="THF_DHG_CYH_2"/>
    <property type="match status" value="1"/>
</dbReference>
<name>A0A4Q7PK22_9FIRM</name>
<dbReference type="NCBIfam" id="NF010783">
    <property type="entry name" value="PRK14186.1"/>
    <property type="match status" value="1"/>
</dbReference>
<dbReference type="PANTHER" id="PTHR43024:SF1">
    <property type="entry name" value="UDP-N-ACETYLMURAMOYL-TRIPEPTIDE--D-ALANYL-D-ALANINE LIGASE"/>
    <property type="match status" value="1"/>
</dbReference>
<evidence type="ECO:0000256" key="15">
    <source>
        <dbReference type="ARBA" id="ARBA00023102"/>
    </source>
</evidence>
<dbReference type="SUPFAM" id="SSF53223">
    <property type="entry name" value="Aminoacid dehydrogenase-like, N-terminal domain"/>
    <property type="match status" value="1"/>
</dbReference>
<evidence type="ECO:0000256" key="11">
    <source>
        <dbReference type="ARBA" id="ARBA00022857"/>
    </source>
</evidence>
<comment type="function">
    <text evidence="20">Catalyzes the oxidation of 5,10-methylenetetrahydrofolate to 5,10-methenyltetrahydrofolate and then the hydrolysis of 5,10-methenyltetrahydrofolate to 10-formyltetrahydrofolate.</text>
</comment>
<keyword evidence="11 20" id="KW-0521">NADP</keyword>
<evidence type="ECO:0000256" key="17">
    <source>
        <dbReference type="ARBA" id="ARBA00023268"/>
    </source>
</evidence>
<evidence type="ECO:0000313" key="28">
    <source>
        <dbReference type="EMBL" id="RZT01053.1"/>
    </source>
</evidence>
<dbReference type="GO" id="GO:0009252">
    <property type="term" value="P:peptidoglycan biosynthetic process"/>
    <property type="evidence" value="ECO:0007669"/>
    <property type="project" value="UniProtKB-UniRule"/>
</dbReference>
<comment type="catalytic activity">
    <reaction evidence="20">
        <text>(6R)-5,10-methenyltetrahydrofolate + H2O = (6R)-10-formyltetrahydrofolate + H(+)</text>
        <dbReference type="Rhea" id="RHEA:23700"/>
        <dbReference type="ChEBI" id="CHEBI:15377"/>
        <dbReference type="ChEBI" id="CHEBI:15378"/>
        <dbReference type="ChEBI" id="CHEBI:57455"/>
        <dbReference type="ChEBI" id="CHEBI:195366"/>
        <dbReference type="EC" id="3.5.4.9"/>
    </reaction>
</comment>
<dbReference type="SUPFAM" id="SSF63418">
    <property type="entry name" value="MurE/MurF N-terminal domain"/>
    <property type="match status" value="1"/>
</dbReference>
<comment type="subunit">
    <text evidence="1 20">Homodimer.</text>
</comment>
<evidence type="ECO:0000256" key="3">
    <source>
        <dbReference type="ARBA" id="ARBA00022563"/>
    </source>
</evidence>
<evidence type="ECO:0000256" key="1">
    <source>
        <dbReference type="ARBA" id="ARBA00011738"/>
    </source>
</evidence>
<dbReference type="HAMAP" id="MF_01576">
    <property type="entry name" value="THF_DHG_CYH"/>
    <property type="match status" value="1"/>
</dbReference>
<evidence type="ECO:0000259" key="26">
    <source>
        <dbReference type="Pfam" id="PF02882"/>
    </source>
</evidence>
<dbReference type="InterPro" id="IPR035911">
    <property type="entry name" value="MurE/MurF_N"/>
</dbReference>
<dbReference type="GO" id="GO:0035999">
    <property type="term" value="P:tetrahydrofolate interconversion"/>
    <property type="evidence" value="ECO:0007669"/>
    <property type="project" value="UniProtKB-UniRule"/>
</dbReference>
<dbReference type="Pfam" id="PF02882">
    <property type="entry name" value="THF_DHG_CYH_C"/>
    <property type="match status" value="1"/>
</dbReference>
<feature type="binding site" evidence="21">
    <location>
        <begin position="112"/>
        <end position="118"/>
    </location>
    <ligand>
        <name>ATP</name>
        <dbReference type="ChEBI" id="CHEBI:30616"/>
    </ligand>
</feature>
<dbReference type="EMBL" id="SGXF01000002">
    <property type="protein sequence ID" value="RZT01053.1"/>
    <property type="molecule type" value="Genomic_DNA"/>
</dbReference>
<dbReference type="InterPro" id="IPR004101">
    <property type="entry name" value="Mur_ligase_C"/>
</dbReference>
<keyword evidence="4 21" id="KW-0436">Ligase</keyword>
<feature type="domain" description="Tetrahydrofolate dehydrogenase/cyclohydrolase NAD(P)-binding" evidence="26">
    <location>
        <begin position="594"/>
        <end position="735"/>
    </location>
</feature>
<evidence type="ECO:0000256" key="18">
    <source>
        <dbReference type="ARBA" id="ARBA00023306"/>
    </source>
</evidence>
<dbReference type="GO" id="GO:0008766">
    <property type="term" value="F:UDP-N-acetylmuramoylalanyl-D-glutamyl-2,6-diaminopimelate-D-alanyl-D-alanine ligase activity"/>
    <property type="evidence" value="ECO:0007669"/>
    <property type="project" value="RHEA"/>
</dbReference>
<dbReference type="InterPro" id="IPR020631">
    <property type="entry name" value="THF_DH/CycHdrlase_NAD-bd_dom"/>
</dbReference>
<proteinExistence type="inferred from homology"/>
<dbReference type="InterPro" id="IPR046346">
    <property type="entry name" value="Aminoacid_DH-like_N_sf"/>
</dbReference>
<dbReference type="Pfam" id="PF00763">
    <property type="entry name" value="THF_DHG_CYH"/>
    <property type="match status" value="1"/>
</dbReference>
<dbReference type="SUPFAM" id="SSF53623">
    <property type="entry name" value="MurD-like peptide ligases, catalytic domain"/>
    <property type="match status" value="1"/>
</dbReference>
<feature type="domain" description="Mur ligase C-terminal" evidence="25">
    <location>
        <begin position="318"/>
        <end position="443"/>
    </location>
</feature>
<keyword evidence="16 20" id="KW-0486">Methionine biosynthesis</keyword>
<feature type="binding site" evidence="20">
    <location>
        <begin position="620"/>
        <end position="622"/>
    </location>
    <ligand>
        <name>NADP(+)</name>
        <dbReference type="ChEBI" id="CHEBI:58349"/>
    </ligand>
</feature>
<sequence length="741" mass="79239">MRLTVREIAEAAGGKVLCGNPETICLHLCTDSRTVQEGDLFVPVIGARVDSHEMIKAALEAGASAALTSRHKEMKDSSGKAWIAVEDTVKAMQKIGALCRKKSAVPAVGVTGSVGKTTTREMIAAALSAGKRVFKTAKNLNSQIGVPITLSEIGPEDEVAVLELGIGEPGEMEVIAGISGVNAAVVTNIGVAHIELLGSQDNIYREKMKITAGMKPGDPLFFNGDDPILRAHKESAGFPVILCGTGEDCDYRAEEIVPRQDRVSFMMKYKGKSLPVELSVPGRHNVINALIALAVADYFGIPVECAAEKLKEFRGFAGRLQYSAANGVEILDDTYNASPASMLAGLNVLADMACEGRRIAVLGDMLELGPDTGRYHEEVGEKLAGLKVDLVMTVGELAARIGRTALKAGSGARVMNFKDTEEAKPALLAQVQRGDCVYLKASRGMHLEELVQALEGRCMKIDGKAIARQIKEECRERAQSLKEKGIQVNLAVIQVGSDPASSVYVRNKKRACEEVGIGSLSYELPEETTEQELLELIRELNERKECSGILVQLPLPDQIDEKTVINAISPEKDVDGFHPVSVGKMLIGEPGFLPCTPAGVIQLLKRSGVAIEGKRCVVVGRSNIVGKPMAVLLLRENGTVTVAHSRTKDLKAVCREADILVAAVGKPRMITEEYIKPGAAVIDVGIHRDENNRLCGDVDTVRARRAAGAVTPVPGGVGPMTIAMLMDNCIRSAEKLFTGIS</sequence>
<dbReference type="FunFam" id="3.40.50.720:FF:000094">
    <property type="entry name" value="Bifunctional protein FolD"/>
    <property type="match status" value="1"/>
</dbReference>
<evidence type="ECO:0000256" key="16">
    <source>
        <dbReference type="ARBA" id="ARBA00023167"/>
    </source>
</evidence>
<feature type="binding site" evidence="20">
    <location>
        <position position="686"/>
    </location>
    <ligand>
        <name>NADP(+)</name>
        <dbReference type="ChEBI" id="CHEBI:58349"/>
    </ligand>
</feature>
<dbReference type="OrthoDB" id="9801978at2"/>
<dbReference type="Gene3D" id="3.40.50.10860">
    <property type="entry name" value="Leucine Dehydrogenase, chain A, domain 1"/>
    <property type="match status" value="1"/>
</dbReference>
<evidence type="ECO:0000256" key="19">
    <source>
        <dbReference type="ARBA" id="ARBA00023316"/>
    </source>
</evidence>
<dbReference type="Gene3D" id="3.40.50.720">
    <property type="entry name" value="NAD(P)-binding Rossmann-like Domain"/>
    <property type="match status" value="1"/>
</dbReference>
<dbReference type="AlphaFoldDB" id="A0A4Q7PK22"/>
<dbReference type="InterPro" id="IPR020630">
    <property type="entry name" value="THF_DH/CycHdrlase_cat_dom"/>
</dbReference>
<dbReference type="GO" id="GO:0004488">
    <property type="term" value="F:methylenetetrahydrofolate dehydrogenase (NADP+) activity"/>
    <property type="evidence" value="ECO:0007669"/>
    <property type="project" value="UniProtKB-UniRule"/>
</dbReference>
<dbReference type="GO" id="GO:0047480">
    <property type="term" value="F:UDP-N-acetylmuramoyl-tripeptide-D-alanyl-D-alanine ligase activity"/>
    <property type="evidence" value="ECO:0007669"/>
    <property type="project" value="UniProtKB-UniRule"/>
</dbReference>
<dbReference type="SUPFAM" id="SSF51735">
    <property type="entry name" value="NAD(P)-binding Rossmann-fold domains"/>
    <property type="match status" value="1"/>
</dbReference>
<dbReference type="Pfam" id="PF02875">
    <property type="entry name" value="Mur_ligase_C"/>
    <property type="match status" value="1"/>
</dbReference>
<keyword evidence="15 20" id="KW-0368">Histidine biosynthesis</keyword>
<dbReference type="Gene3D" id="3.90.190.20">
    <property type="entry name" value="Mur ligase, C-terminal domain"/>
    <property type="match status" value="1"/>
</dbReference>
<keyword evidence="19 21" id="KW-0961">Cell wall biogenesis/degradation</keyword>
<dbReference type="UniPathway" id="UPA00193"/>
<feature type="domain" description="Mur ligase central" evidence="27">
    <location>
        <begin position="110"/>
        <end position="296"/>
    </location>
</feature>
<comment type="subcellular location">
    <subcellularLocation>
        <location evidence="21 22">Cytoplasm</location>
    </subcellularLocation>
</comment>
<dbReference type="GO" id="GO:0008360">
    <property type="term" value="P:regulation of cell shape"/>
    <property type="evidence" value="ECO:0007669"/>
    <property type="project" value="UniProtKB-KW"/>
</dbReference>
<accession>A0A4Q7PK22</accession>
<dbReference type="GO" id="GO:0004477">
    <property type="term" value="F:methenyltetrahydrofolate cyclohydrolase activity"/>
    <property type="evidence" value="ECO:0007669"/>
    <property type="project" value="UniProtKB-UniRule"/>
</dbReference>